<keyword evidence="2" id="KW-0032">Aminotransferase</keyword>
<dbReference type="Proteomes" id="UP000291084">
    <property type="component" value="Chromosome 11"/>
</dbReference>
<dbReference type="InterPro" id="IPR015421">
    <property type="entry name" value="PyrdxlP-dep_Trfase_major"/>
</dbReference>
<evidence type="ECO:0008006" key="7">
    <source>
        <dbReference type="Google" id="ProtNLM"/>
    </source>
</evidence>
<evidence type="ECO:0000256" key="4">
    <source>
        <dbReference type="ARBA" id="ARBA00022898"/>
    </source>
</evidence>
<keyword evidence="3" id="KW-0808">Transferase</keyword>
<evidence type="ECO:0000313" key="5">
    <source>
        <dbReference type="EMBL" id="BAU01523.1"/>
    </source>
</evidence>
<name>A0A0S3T993_PHAAN</name>
<dbReference type="EMBL" id="AP015044">
    <property type="protein sequence ID" value="BAU01523.1"/>
    <property type="molecule type" value="Genomic_DNA"/>
</dbReference>
<dbReference type="InterPro" id="IPR019942">
    <property type="entry name" value="DapL/ALD1"/>
</dbReference>
<sequence>MGPNLKIVVQDPSFSAYIDSSVIIGQVGKFVDNVGKYKNIEYMTCGPQTNFFTDLLSISSTELIFFNSPNNPTGHAATRKQSCFMEPERLQLKCHRSGNLLASQVSPPCDDISLEGLEQR</sequence>
<evidence type="ECO:0000256" key="2">
    <source>
        <dbReference type="ARBA" id="ARBA00022576"/>
    </source>
</evidence>
<keyword evidence="6" id="KW-1185">Reference proteome</keyword>
<evidence type="ECO:0000256" key="3">
    <source>
        <dbReference type="ARBA" id="ARBA00022679"/>
    </source>
</evidence>
<proteinExistence type="predicted"/>
<evidence type="ECO:0000313" key="6">
    <source>
        <dbReference type="Proteomes" id="UP000291084"/>
    </source>
</evidence>
<dbReference type="AlphaFoldDB" id="A0A0S3T993"/>
<organism evidence="5 6">
    <name type="scientific">Vigna angularis var. angularis</name>
    <dbReference type="NCBI Taxonomy" id="157739"/>
    <lineage>
        <taxon>Eukaryota</taxon>
        <taxon>Viridiplantae</taxon>
        <taxon>Streptophyta</taxon>
        <taxon>Embryophyta</taxon>
        <taxon>Tracheophyta</taxon>
        <taxon>Spermatophyta</taxon>
        <taxon>Magnoliopsida</taxon>
        <taxon>eudicotyledons</taxon>
        <taxon>Gunneridae</taxon>
        <taxon>Pentapetalae</taxon>
        <taxon>rosids</taxon>
        <taxon>fabids</taxon>
        <taxon>Fabales</taxon>
        <taxon>Fabaceae</taxon>
        <taxon>Papilionoideae</taxon>
        <taxon>50 kb inversion clade</taxon>
        <taxon>NPAAA clade</taxon>
        <taxon>indigoferoid/millettioid clade</taxon>
        <taxon>Phaseoleae</taxon>
        <taxon>Vigna</taxon>
    </lineage>
</organism>
<dbReference type="SUPFAM" id="SSF53383">
    <property type="entry name" value="PLP-dependent transferases"/>
    <property type="match status" value="1"/>
</dbReference>
<accession>A0A0S3T993</accession>
<dbReference type="Gene3D" id="3.40.640.10">
    <property type="entry name" value="Type I PLP-dependent aspartate aminotransferase-like (Major domain)"/>
    <property type="match status" value="1"/>
</dbReference>
<comment type="cofactor">
    <cofactor evidence="1">
        <name>pyridoxal 5'-phosphate</name>
        <dbReference type="ChEBI" id="CHEBI:597326"/>
    </cofactor>
</comment>
<dbReference type="OrthoDB" id="1657096at2759"/>
<dbReference type="GO" id="GO:0008483">
    <property type="term" value="F:transaminase activity"/>
    <property type="evidence" value="ECO:0007669"/>
    <property type="project" value="UniProtKB-KW"/>
</dbReference>
<keyword evidence="4" id="KW-0663">Pyridoxal phosphate</keyword>
<dbReference type="PANTHER" id="PTHR43144">
    <property type="entry name" value="AMINOTRANSFERASE"/>
    <property type="match status" value="1"/>
</dbReference>
<dbReference type="InterPro" id="IPR015424">
    <property type="entry name" value="PyrdxlP-dep_Trfase"/>
</dbReference>
<protein>
    <recommendedName>
        <fullName evidence="7">Aminotransferase class I/classII domain-containing protein</fullName>
    </recommendedName>
</protein>
<reference evidence="5 6" key="1">
    <citation type="journal article" date="2015" name="Sci. Rep.">
        <title>The power of single molecule real-time sequencing technology in the de novo assembly of a eukaryotic genome.</title>
        <authorList>
            <person name="Sakai H."/>
            <person name="Naito K."/>
            <person name="Ogiso-Tanaka E."/>
            <person name="Takahashi Y."/>
            <person name="Iseki K."/>
            <person name="Muto C."/>
            <person name="Satou K."/>
            <person name="Teruya K."/>
            <person name="Shiroma A."/>
            <person name="Shimoji M."/>
            <person name="Hirano T."/>
            <person name="Itoh T."/>
            <person name="Kaga A."/>
            <person name="Tomooka N."/>
        </authorList>
    </citation>
    <scope>NUCLEOTIDE SEQUENCE [LARGE SCALE GENOMIC DNA]</scope>
    <source>
        <strain evidence="6">cv. Shumari</strain>
    </source>
</reference>
<gene>
    <name evidence="5" type="primary">Vigan.11G077600</name>
    <name evidence="5" type="ORF">VIGAN_11077600</name>
</gene>
<evidence type="ECO:0000256" key="1">
    <source>
        <dbReference type="ARBA" id="ARBA00001933"/>
    </source>
</evidence>